<feature type="coiled-coil region" evidence="5">
    <location>
        <begin position="66"/>
        <end position="93"/>
    </location>
</feature>
<evidence type="ECO:0000256" key="5">
    <source>
        <dbReference type="SAM" id="Coils"/>
    </source>
</evidence>
<dbReference type="Gene3D" id="3.30.1330.60">
    <property type="entry name" value="OmpA-like domain"/>
    <property type="match status" value="1"/>
</dbReference>
<dbReference type="PANTHER" id="PTHR30329:SF21">
    <property type="entry name" value="LIPOPROTEIN YIAD-RELATED"/>
    <property type="match status" value="1"/>
</dbReference>
<evidence type="ECO:0000256" key="6">
    <source>
        <dbReference type="SAM" id="SignalP"/>
    </source>
</evidence>
<accession>A0ABV7H6Q5</accession>
<keyword evidence="2 4" id="KW-0472">Membrane</keyword>
<name>A0ABV7H6Q5_9BURK</name>
<evidence type="ECO:0000256" key="2">
    <source>
        <dbReference type="ARBA" id="ARBA00023136"/>
    </source>
</evidence>
<evidence type="ECO:0000256" key="1">
    <source>
        <dbReference type="ARBA" id="ARBA00004442"/>
    </source>
</evidence>
<keyword evidence="6" id="KW-0732">Signal</keyword>
<comment type="caution">
    <text evidence="8">The sequence shown here is derived from an EMBL/GenBank/DDBJ whole genome shotgun (WGS) entry which is preliminary data.</text>
</comment>
<feature type="chain" id="PRO_5047224250" evidence="6">
    <location>
        <begin position="29"/>
        <end position="225"/>
    </location>
</feature>
<dbReference type="PANTHER" id="PTHR30329">
    <property type="entry name" value="STATOR ELEMENT OF FLAGELLAR MOTOR COMPLEX"/>
    <property type="match status" value="1"/>
</dbReference>
<dbReference type="SUPFAM" id="SSF103088">
    <property type="entry name" value="OmpA-like"/>
    <property type="match status" value="1"/>
</dbReference>
<proteinExistence type="predicted"/>
<dbReference type="Pfam" id="PF00691">
    <property type="entry name" value="OmpA"/>
    <property type="match status" value="1"/>
</dbReference>
<keyword evidence="3" id="KW-0998">Cell outer membrane</keyword>
<dbReference type="InterPro" id="IPR006664">
    <property type="entry name" value="OMP_bac"/>
</dbReference>
<evidence type="ECO:0000259" key="7">
    <source>
        <dbReference type="PROSITE" id="PS51123"/>
    </source>
</evidence>
<evidence type="ECO:0000313" key="9">
    <source>
        <dbReference type="Proteomes" id="UP001595556"/>
    </source>
</evidence>
<keyword evidence="9" id="KW-1185">Reference proteome</keyword>
<feature type="domain" description="OmpA-like" evidence="7">
    <location>
        <begin position="110"/>
        <end position="225"/>
    </location>
</feature>
<gene>
    <name evidence="8" type="ORF">ACFOEN_10975</name>
</gene>
<comment type="subcellular location">
    <subcellularLocation>
        <location evidence="1">Cell outer membrane</location>
    </subcellularLocation>
</comment>
<dbReference type="Proteomes" id="UP001595556">
    <property type="component" value="Unassembled WGS sequence"/>
</dbReference>
<dbReference type="InterPro" id="IPR036737">
    <property type="entry name" value="OmpA-like_sf"/>
</dbReference>
<dbReference type="CDD" id="cd07185">
    <property type="entry name" value="OmpA_C-like"/>
    <property type="match status" value="1"/>
</dbReference>
<reference evidence="9" key="1">
    <citation type="journal article" date="2019" name="Int. J. Syst. Evol. Microbiol.">
        <title>The Global Catalogue of Microorganisms (GCM) 10K type strain sequencing project: providing services to taxonomists for standard genome sequencing and annotation.</title>
        <authorList>
            <consortium name="The Broad Institute Genomics Platform"/>
            <consortium name="The Broad Institute Genome Sequencing Center for Infectious Disease"/>
            <person name="Wu L."/>
            <person name="Ma J."/>
        </authorList>
    </citation>
    <scope>NUCLEOTIDE SEQUENCE [LARGE SCALE GENOMIC DNA]</scope>
    <source>
        <strain evidence="9">KCTC 52168</strain>
    </source>
</reference>
<keyword evidence="5" id="KW-0175">Coiled coil</keyword>
<dbReference type="PRINTS" id="PR01021">
    <property type="entry name" value="OMPADOMAIN"/>
</dbReference>
<evidence type="ECO:0000256" key="3">
    <source>
        <dbReference type="ARBA" id="ARBA00023237"/>
    </source>
</evidence>
<evidence type="ECO:0000313" key="8">
    <source>
        <dbReference type="EMBL" id="MFC3148165.1"/>
    </source>
</evidence>
<dbReference type="InterPro" id="IPR050330">
    <property type="entry name" value="Bact_OuterMem_StrucFunc"/>
</dbReference>
<feature type="signal peptide" evidence="6">
    <location>
        <begin position="1"/>
        <end position="28"/>
    </location>
</feature>
<dbReference type="InterPro" id="IPR006665">
    <property type="entry name" value="OmpA-like"/>
</dbReference>
<dbReference type="EMBL" id="JBHRTI010000004">
    <property type="protein sequence ID" value="MFC3148165.1"/>
    <property type="molecule type" value="Genomic_DNA"/>
</dbReference>
<dbReference type="PROSITE" id="PS51123">
    <property type="entry name" value="OMPA_2"/>
    <property type="match status" value="1"/>
</dbReference>
<dbReference type="Gene3D" id="1.20.5.340">
    <property type="match status" value="1"/>
</dbReference>
<protein>
    <submittedName>
        <fullName evidence="8">OmpA family protein</fullName>
    </submittedName>
</protein>
<dbReference type="RefSeq" id="WP_377303847.1">
    <property type="nucleotide sequence ID" value="NZ_CP180191.1"/>
</dbReference>
<dbReference type="PRINTS" id="PR01023">
    <property type="entry name" value="NAFLGMOTY"/>
</dbReference>
<sequence length="225" mass="23881">MIDVQNTQTSNTPPARRSALLLAATALAASTLAGCATQDFVRNTVAPVESRVSSLSTRTEGTEAAVRALDGRVKGTEDRLNALQANMQQTQADALARANAAGKLSEGRFLMQTVLTDDKIKFASGRALLTPAAQGELNQLLAKLKADNAPVYLEIQGHTDTTGPADLNQRLGLARADAVRQYLATQGMPLHRMATISYGEAMPIADNTSAAGRSANRRVQLIVLR</sequence>
<organism evidence="8 9">
    <name type="scientific">Piscinibacterium candidicorallinum</name>
    <dbReference type="NCBI Taxonomy" id="1793872"/>
    <lineage>
        <taxon>Bacteria</taxon>
        <taxon>Pseudomonadati</taxon>
        <taxon>Pseudomonadota</taxon>
        <taxon>Betaproteobacteria</taxon>
        <taxon>Burkholderiales</taxon>
        <taxon>Piscinibacterium</taxon>
    </lineage>
</organism>
<evidence type="ECO:0000256" key="4">
    <source>
        <dbReference type="PROSITE-ProRule" id="PRU00473"/>
    </source>
</evidence>